<dbReference type="GO" id="GO:0004930">
    <property type="term" value="F:G protein-coupled receptor activity"/>
    <property type="evidence" value="ECO:0007669"/>
    <property type="project" value="InterPro"/>
</dbReference>
<keyword evidence="3" id="KW-1133">Transmembrane helix</keyword>
<evidence type="ECO:0000256" key="1">
    <source>
        <dbReference type="ARBA" id="ARBA00004141"/>
    </source>
</evidence>
<evidence type="ECO:0000256" key="3">
    <source>
        <dbReference type="ARBA" id="ARBA00022989"/>
    </source>
</evidence>
<dbReference type="PANTHER" id="PTHR24061">
    <property type="entry name" value="CALCIUM-SENSING RECEPTOR-RELATED"/>
    <property type="match status" value="1"/>
</dbReference>
<reference evidence="8" key="1">
    <citation type="submission" date="2020-07" db="EMBL/GenBank/DDBJ databases">
        <title>Clarias magur genome sequencing, assembly and annotation.</title>
        <authorList>
            <person name="Kushwaha B."/>
            <person name="Kumar R."/>
            <person name="Das P."/>
            <person name="Joshi C.G."/>
            <person name="Kumar D."/>
            <person name="Nagpure N.S."/>
            <person name="Pandey M."/>
            <person name="Agarwal S."/>
            <person name="Srivastava S."/>
            <person name="Singh M."/>
            <person name="Sahoo L."/>
            <person name="Jayasankar P."/>
            <person name="Meher P.K."/>
            <person name="Koringa P.G."/>
            <person name="Iquebal M.A."/>
            <person name="Das S.P."/>
            <person name="Bit A."/>
            <person name="Patnaik S."/>
            <person name="Patel N."/>
            <person name="Shah T.M."/>
            <person name="Hinsu A."/>
            <person name="Jena J.K."/>
        </authorList>
    </citation>
    <scope>NUCLEOTIDE SEQUENCE</scope>
    <source>
        <strain evidence="8">CIFAMagur01</strain>
        <tissue evidence="8">Testis</tissue>
    </source>
</reference>
<comment type="caution">
    <text evidence="8">The sequence shown here is derived from an EMBL/GenBank/DDBJ whole genome shotgun (WGS) entry which is preliminary data.</text>
</comment>
<dbReference type="EMBL" id="QNUK01000023">
    <property type="protein sequence ID" value="KAF5907262.1"/>
    <property type="molecule type" value="Genomic_DNA"/>
</dbReference>
<dbReference type="SUPFAM" id="SSF53822">
    <property type="entry name" value="Periplasmic binding protein-like I"/>
    <property type="match status" value="1"/>
</dbReference>
<feature type="domain" description="Receptor ligand binding region" evidence="7">
    <location>
        <begin position="11"/>
        <end position="96"/>
    </location>
</feature>
<evidence type="ECO:0000313" key="8">
    <source>
        <dbReference type="EMBL" id="KAF5907262.1"/>
    </source>
</evidence>
<protein>
    <submittedName>
        <fullName evidence="8">Taste receptor type 1 member 1-like</fullName>
    </submittedName>
</protein>
<evidence type="ECO:0000256" key="2">
    <source>
        <dbReference type="ARBA" id="ARBA00022692"/>
    </source>
</evidence>
<dbReference type="PRINTS" id="PR00248">
    <property type="entry name" value="GPCRMGR"/>
</dbReference>
<keyword evidence="9" id="KW-1185">Reference proteome</keyword>
<proteinExistence type="predicted"/>
<dbReference type="Gene3D" id="3.40.50.2300">
    <property type="match status" value="1"/>
</dbReference>
<dbReference type="InterPro" id="IPR028082">
    <property type="entry name" value="Peripla_BP_I"/>
</dbReference>
<keyword evidence="6" id="KW-0325">Glycoprotein</keyword>
<accession>A0A8J4X7H8</accession>
<sequence>QPFSSAGYQMFEVMRFAVEQINNSTTILPNISLGYEIFDYCLYNQNFPSILEMISDNGLINVSAQDSKHNVIGLIGPYDSTAALAITPLFTMDLIPM</sequence>
<dbReference type="Pfam" id="PF01094">
    <property type="entry name" value="ANF_receptor"/>
    <property type="match status" value="1"/>
</dbReference>
<evidence type="ECO:0000256" key="5">
    <source>
        <dbReference type="ARBA" id="ARBA00023170"/>
    </source>
</evidence>
<feature type="non-terminal residue" evidence="8">
    <location>
        <position position="97"/>
    </location>
</feature>
<keyword evidence="4" id="KW-0472">Membrane</keyword>
<dbReference type="PANTHER" id="PTHR24061:SF441">
    <property type="entry name" value="TASTE RECEPTOR TYPE 1 MEMBER 2B-RELATED"/>
    <property type="match status" value="1"/>
</dbReference>
<dbReference type="OrthoDB" id="8957627at2759"/>
<dbReference type="InterPro" id="IPR000337">
    <property type="entry name" value="GPCR_3"/>
</dbReference>
<keyword evidence="2" id="KW-0812">Transmembrane</keyword>
<organism evidence="8 9">
    <name type="scientific">Clarias magur</name>
    <name type="common">Asian catfish</name>
    <name type="synonym">Macropteronotus magur</name>
    <dbReference type="NCBI Taxonomy" id="1594786"/>
    <lineage>
        <taxon>Eukaryota</taxon>
        <taxon>Metazoa</taxon>
        <taxon>Chordata</taxon>
        <taxon>Craniata</taxon>
        <taxon>Vertebrata</taxon>
        <taxon>Euteleostomi</taxon>
        <taxon>Actinopterygii</taxon>
        <taxon>Neopterygii</taxon>
        <taxon>Teleostei</taxon>
        <taxon>Ostariophysi</taxon>
        <taxon>Siluriformes</taxon>
        <taxon>Clariidae</taxon>
        <taxon>Clarias</taxon>
    </lineage>
</organism>
<evidence type="ECO:0000259" key="7">
    <source>
        <dbReference type="Pfam" id="PF01094"/>
    </source>
</evidence>
<dbReference type="GO" id="GO:0005886">
    <property type="term" value="C:plasma membrane"/>
    <property type="evidence" value="ECO:0007669"/>
    <property type="project" value="TreeGrafter"/>
</dbReference>
<dbReference type="InterPro" id="IPR001828">
    <property type="entry name" value="ANF_lig-bd_rcpt"/>
</dbReference>
<dbReference type="InterPro" id="IPR000068">
    <property type="entry name" value="GPCR_3_Ca_sens_rcpt-rel"/>
</dbReference>
<dbReference type="AlphaFoldDB" id="A0A8J4X7H8"/>
<name>A0A8J4X7H8_CLAMG</name>
<gene>
    <name evidence="8" type="primary">tas1r2.2</name>
    <name evidence="8" type="ORF">DAT39_002973</name>
</gene>
<keyword evidence="5 8" id="KW-0675">Receptor</keyword>
<evidence type="ECO:0000256" key="4">
    <source>
        <dbReference type="ARBA" id="ARBA00023136"/>
    </source>
</evidence>
<evidence type="ECO:0000313" key="9">
    <source>
        <dbReference type="Proteomes" id="UP000727407"/>
    </source>
</evidence>
<feature type="non-terminal residue" evidence="8">
    <location>
        <position position="1"/>
    </location>
</feature>
<dbReference type="Proteomes" id="UP000727407">
    <property type="component" value="Unassembled WGS sequence"/>
</dbReference>
<comment type="subcellular location">
    <subcellularLocation>
        <location evidence="1">Membrane</location>
        <topology evidence="1">Multi-pass membrane protein</topology>
    </subcellularLocation>
</comment>
<evidence type="ECO:0000256" key="6">
    <source>
        <dbReference type="ARBA" id="ARBA00023180"/>
    </source>
</evidence>